<sequence>MGFHFREVASIVLGFCQKHTRYVVEMLCRCTVSKTQALFILFLPVTTTQYARRITSNKAAM</sequence>
<evidence type="ECO:0000313" key="1">
    <source>
        <dbReference type="EMBL" id="CBG89755.1"/>
    </source>
</evidence>
<dbReference type="EMBL" id="FN543502">
    <property type="protein sequence ID" value="CBG89755.1"/>
    <property type="molecule type" value="Genomic_DNA"/>
</dbReference>
<protein>
    <submittedName>
        <fullName evidence="1">Uncharacterized protein</fullName>
    </submittedName>
</protein>
<proteinExistence type="predicted"/>
<evidence type="ECO:0000313" key="2">
    <source>
        <dbReference type="Proteomes" id="UP000001889"/>
    </source>
</evidence>
<dbReference type="KEGG" id="cro:ROD_30241"/>
<dbReference type="STRING" id="637910.ROD_30241"/>
<dbReference type="HOGENOM" id="CLU_2914112_0_0_6"/>
<reference evidence="1 2" key="1">
    <citation type="journal article" date="2010" name="J. Bacteriol.">
        <title>The Citrobacter rodentium genome sequence reveals convergent evolution with human pathogenic Escherichia coli.</title>
        <authorList>
            <person name="Petty N.K."/>
            <person name="Bulgin R."/>
            <person name="Crepin V.F."/>
            <person name="Cerdeno-Tarraga A.M."/>
            <person name="Schroeder G.N."/>
            <person name="Quail M.A."/>
            <person name="Lennard N."/>
            <person name="Corton C."/>
            <person name="Barron A."/>
            <person name="Clark L."/>
            <person name="Toribio A.L."/>
            <person name="Parkhill J."/>
            <person name="Dougan G."/>
            <person name="Frankel G."/>
            <person name="Thomson N.R."/>
        </authorList>
    </citation>
    <scope>NUCLEOTIDE SEQUENCE [LARGE SCALE GENOMIC DNA]</scope>
    <source>
        <strain evidence="1 2">ICC168</strain>
    </source>
</reference>
<gene>
    <name evidence="1" type="ordered locus">ROD_30241</name>
</gene>
<dbReference type="Proteomes" id="UP000001889">
    <property type="component" value="Chromosome"/>
</dbReference>
<keyword evidence="2" id="KW-1185">Reference proteome</keyword>
<dbReference type="AlphaFoldDB" id="D2TKI3"/>
<accession>D2TKI3</accession>
<name>D2TKI3_CITRI</name>
<organism evidence="1 2">
    <name type="scientific">Citrobacter rodentium (strain ICC168)</name>
    <name type="common">Citrobacter freundii biotype 4280</name>
    <dbReference type="NCBI Taxonomy" id="637910"/>
    <lineage>
        <taxon>Bacteria</taxon>
        <taxon>Pseudomonadati</taxon>
        <taxon>Pseudomonadota</taxon>
        <taxon>Gammaproteobacteria</taxon>
        <taxon>Enterobacterales</taxon>
        <taxon>Enterobacteriaceae</taxon>
        <taxon>Citrobacter</taxon>
    </lineage>
</organism>